<feature type="transmembrane region" description="Helical" evidence="6">
    <location>
        <begin position="33"/>
        <end position="56"/>
    </location>
</feature>
<name>A0A9W7ED84_9STRA</name>
<comment type="caution">
    <text evidence="7">The sequence shown here is derived from an EMBL/GenBank/DDBJ whole genome shotgun (WGS) entry which is preliminary data.</text>
</comment>
<evidence type="ECO:0000256" key="3">
    <source>
        <dbReference type="ARBA" id="ARBA00022475"/>
    </source>
</evidence>
<proteinExistence type="predicted"/>
<evidence type="ECO:0000256" key="4">
    <source>
        <dbReference type="ARBA" id="ARBA00022847"/>
    </source>
</evidence>
<dbReference type="Pfam" id="PF07690">
    <property type="entry name" value="MFS_1"/>
    <property type="match status" value="1"/>
</dbReference>
<dbReference type="InterPro" id="IPR011701">
    <property type="entry name" value="MFS"/>
</dbReference>
<keyword evidence="3" id="KW-1003">Cell membrane</keyword>
<evidence type="ECO:0000256" key="6">
    <source>
        <dbReference type="SAM" id="Phobius"/>
    </source>
</evidence>
<reference evidence="7" key="1">
    <citation type="submission" date="2022-07" db="EMBL/GenBank/DDBJ databases">
        <title>Genome analysis of Parmales, a sister group of diatoms, reveals the evolutionary specialization of diatoms from phago-mixotrophs to photoautotrophs.</title>
        <authorList>
            <person name="Ban H."/>
            <person name="Sato S."/>
            <person name="Yoshikawa S."/>
            <person name="Kazumasa Y."/>
            <person name="Nakamura Y."/>
            <person name="Ichinomiya M."/>
            <person name="Saitoh K."/>
            <person name="Sato N."/>
            <person name="Blanc-Mathieu R."/>
            <person name="Endo H."/>
            <person name="Kuwata A."/>
            <person name="Ogata H."/>
        </authorList>
    </citation>
    <scope>NUCLEOTIDE SEQUENCE</scope>
</reference>
<dbReference type="SUPFAM" id="SSF103473">
    <property type="entry name" value="MFS general substrate transporter"/>
    <property type="match status" value="1"/>
</dbReference>
<sequence>MIQGISVGGQSPGCHVLAISTSPKGMIGRRGSICHAAAATGFLLANIFASLVRFVFSEWEERWRLPWLAALFLIIPMLTILKDPETGKTETGGGGEGGPRGGIMGRDERGGENSVYNNGSATGNLKDGIQYPGWADVVWADGVMLSVLKIFNSPLKTRQCFGHVIAIGGLSACFNLLIIFTPAYIAGPAEIVTESTAALMSLSILVYYILVTLAFGNMIADRLQPRTLPVALGLTGLIFALPFLLLAVETRVPLIIWFNELVFATFLSLGYSGVAAWQVELWKSFPDVSYSGVAISHNAAAAVFGGTLPVTGMWIANRKIDMSCEKWTISYMDLISLLFIIRHPSEFNLSDKDHLEPPLLGEDEVQGLQPSGRKEGGAVELVGGIVACESGTNEKLQHTIC</sequence>
<feature type="transmembrane region" description="Helical" evidence="6">
    <location>
        <begin position="62"/>
        <end position="81"/>
    </location>
</feature>
<feature type="transmembrane region" description="Helical" evidence="6">
    <location>
        <begin position="197"/>
        <end position="216"/>
    </location>
</feature>
<feature type="region of interest" description="Disordered" evidence="5">
    <location>
        <begin position="85"/>
        <end position="109"/>
    </location>
</feature>
<feature type="transmembrane region" description="Helical" evidence="6">
    <location>
        <begin position="254"/>
        <end position="277"/>
    </location>
</feature>
<dbReference type="InterPro" id="IPR051084">
    <property type="entry name" value="H+-coupled_symporters"/>
</dbReference>
<dbReference type="Proteomes" id="UP001165082">
    <property type="component" value="Unassembled WGS sequence"/>
</dbReference>
<feature type="compositionally biased region" description="Gly residues" evidence="5">
    <location>
        <begin position="90"/>
        <end position="104"/>
    </location>
</feature>
<keyword evidence="6" id="KW-0472">Membrane</keyword>
<evidence type="ECO:0008006" key="9">
    <source>
        <dbReference type="Google" id="ProtNLM"/>
    </source>
</evidence>
<dbReference type="Gene3D" id="1.20.1250.20">
    <property type="entry name" value="MFS general substrate transporter like domains"/>
    <property type="match status" value="1"/>
</dbReference>
<organism evidence="7 8">
    <name type="scientific">Triparma retinervis</name>
    <dbReference type="NCBI Taxonomy" id="2557542"/>
    <lineage>
        <taxon>Eukaryota</taxon>
        <taxon>Sar</taxon>
        <taxon>Stramenopiles</taxon>
        <taxon>Ochrophyta</taxon>
        <taxon>Bolidophyceae</taxon>
        <taxon>Parmales</taxon>
        <taxon>Triparmaceae</taxon>
        <taxon>Triparma</taxon>
    </lineage>
</organism>
<dbReference type="PANTHER" id="PTHR43528:SF1">
    <property type="entry name" value="ALPHA-KETOGLUTARATE PERMEASE"/>
    <property type="match status" value="1"/>
</dbReference>
<keyword evidence="2" id="KW-0813">Transport</keyword>
<keyword evidence="6" id="KW-1133">Transmembrane helix</keyword>
<dbReference type="InterPro" id="IPR036259">
    <property type="entry name" value="MFS_trans_sf"/>
</dbReference>
<feature type="transmembrane region" description="Helical" evidence="6">
    <location>
        <begin position="160"/>
        <end position="185"/>
    </location>
</feature>
<evidence type="ECO:0000313" key="8">
    <source>
        <dbReference type="Proteomes" id="UP001165082"/>
    </source>
</evidence>
<comment type="subcellular location">
    <subcellularLocation>
        <location evidence="1">Cell membrane</location>
        <topology evidence="1">Multi-pass membrane protein</topology>
    </subcellularLocation>
</comment>
<keyword evidence="4" id="KW-0769">Symport</keyword>
<keyword evidence="8" id="KW-1185">Reference proteome</keyword>
<dbReference type="AlphaFoldDB" id="A0A9W7ED84"/>
<evidence type="ECO:0000256" key="2">
    <source>
        <dbReference type="ARBA" id="ARBA00022448"/>
    </source>
</evidence>
<dbReference type="GO" id="GO:0005886">
    <property type="term" value="C:plasma membrane"/>
    <property type="evidence" value="ECO:0007669"/>
    <property type="project" value="UniProtKB-SubCell"/>
</dbReference>
<accession>A0A9W7ED84</accession>
<dbReference type="OrthoDB" id="5296287at2759"/>
<dbReference type="EMBL" id="BRXZ01001708">
    <property type="protein sequence ID" value="GMH77029.1"/>
    <property type="molecule type" value="Genomic_DNA"/>
</dbReference>
<protein>
    <recommendedName>
        <fullName evidence="9">Major facilitator superfamily (MFS) profile domain-containing protein</fullName>
    </recommendedName>
</protein>
<dbReference type="PANTHER" id="PTHR43528">
    <property type="entry name" value="ALPHA-KETOGLUTARATE PERMEASE"/>
    <property type="match status" value="1"/>
</dbReference>
<feature type="transmembrane region" description="Helical" evidence="6">
    <location>
        <begin position="228"/>
        <end position="248"/>
    </location>
</feature>
<gene>
    <name evidence="7" type="ORF">TrRE_jg11743</name>
</gene>
<evidence type="ECO:0000313" key="7">
    <source>
        <dbReference type="EMBL" id="GMH77029.1"/>
    </source>
</evidence>
<evidence type="ECO:0000256" key="1">
    <source>
        <dbReference type="ARBA" id="ARBA00004651"/>
    </source>
</evidence>
<keyword evidence="6" id="KW-0812">Transmembrane</keyword>
<evidence type="ECO:0000256" key="5">
    <source>
        <dbReference type="SAM" id="MobiDB-lite"/>
    </source>
</evidence>
<dbReference type="GO" id="GO:0015293">
    <property type="term" value="F:symporter activity"/>
    <property type="evidence" value="ECO:0007669"/>
    <property type="project" value="UniProtKB-KW"/>
</dbReference>